<comment type="cofactor">
    <cofactor evidence="1">
        <name>Fe(3+)</name>
        <dbReference type="ChEBI" id="CHEBI:29034"/>
    </cofactor>
</comment>
<evidence type="ECO:0000259" key="3">
    <source>
        <dbReference type="PROSITE" id="PS50903"/>
    </source>
</evidence>
<dbReference type="AlphaFoldDB" id="B9YDK8"/>
<dbReference type="CDD" id="cd00350">
    <property type="entry name" value="rubredoxin_like"/>
    <property type="match status" value="1"/>
</dbReference>
<evidence type="ECO:0000256" key="2">
    <source>
        <dbReference type="ARBA" id="ARBA00023002"/>
    </source>
</evidence>
<dbReference type="SUPFAM" id="SSF57802">
    <property type="entry name" value="Rubredoxin-like"/>
    <property type="match status" value="1"/>
</dbReference>
<organism evidence="4 5">
    <name type="scientific">Holdemania filiformis DSM 12042</name>
    <dbReference type="NCBI Taxonomy" id="545696"/>
    <lineage>
        <taxon>Bacteria</taxon>
        <taxon>Bacillati</taxon>
        <taxon>Bacillota</taxon>
        <taxon>Erysipelotrichia</taxon>
        <taxon>Erysipelotrichales</taxon>
        <taxon>Erysipelotrichaceae</taxon>
        <taxon>Holdemania</taxon>
    </lineage>
</organism>
<dbReference type="PROSITE" id="PS50903">
    <property type="entry name" value="RUBREDOXIN_LIKE"/>
    <property type="match status" value="1"/>
</dbReference>
<dbReference type="InterPro" id="IPR002563">
    <property type="entry name" value="Flavin_Rdtase-like_dom"/>
</dbReference>
<dbReference type="SUPFAM" id="SSF50475">
    <property type="entry name" value="FMN-binding split barrel"/>
    <property type="match status" value="1"/>
</dbReference>
<sequence length="225" mass="25005">MLIENDNHYRLRRATMDTKAFFKLSYGLYIISTENEGKQAGCIANTFNQVTSSPAQVSVTLNKNNATEQMIEKSGKFAVAVLEQSATMELIGRFGFHCSRDLDKFSGLDCGIDEQGLPFVKEHAASRFSCKVVKTVDLGTHVMFIAEVAGCEVLDNEPVMTYEYYHQVKNGKTPKNAPSYQEEPKKAGGWRCLLCGYVYEGEILPPDFICPICSAPASAFEKIEN</sequence>
<dbReference type="eggNOG" id="COG1853">
    <property type="taxonomic scope" value="Bacteria"/>
</dbReference>
<dbReference type="InterPro" id="IPR048574">
    <property type="entry name" value="RUBY_RBDX"/>
</dbReference>
<dbReference type="InterPro" id="IPR024934">
    <property type="entry name" value="Rubredoxin-like_dom"/>
</dbReference>
<name>B9YDK8_9FIRM</name>
<dbReference type="Pfam" id="PF21349">
    <property type="entry name" value="RUBY_RBDX"/>
    <property type="match status" value="1"/>
</dbReference>
<dbReference type="PANTHER" id="PTHR30466">
    <property type="entry name" value="FLAVIN REDUCTASE"/>
    <property type="match status" value="1"/>
</dbReference>
<dbReference type="EMBL" id="ACCF01000246">
    <property type="protein sequence ID" value="EEF65928.1"/>
    <property type="molecule type" value="Genomic_DNA"/>
</dbReference>
<reference evidence="4 5" key="1">
    <citation type="submission" date="2008-12" db="EMBL/GenBank/DDBJ databases">
        <authorList>
            <person name="Fulton L."/>
            <person name="Clifton S."/>
            <person name="Fulton B."/>
            <person name="Xu J."/>
            <person name="Minx P."/>
            <person name="Pepin K.H."/>
            <person name="Johnson M."/>
            <person name="Bhonagiri V."/>
            <person name="Nash W.E."/>
            <person name="Mardis E.R."/>
            <person name="Wilson R.K."/>
        </authorList>
    </citation>
    <scope>NUCLEOTIDE SEQUENCE [LARGE SCALE GENOMIC DNA]</scope>
    <source>
        <strain evidence="4 5">DSM 12042</strain>
    </source>
</reference>
<reference evidence="4 5" key="2">
    <citation type="submission" date="2009-02" db="EMBL/GenBank/DDBJ databases">
        <title>Draft genome sequence of Holdemania filiformis DSM 12042.</title>
        <authorList>
            <person name="Sudarsanam P."/>
            <person name="Ley R."/>
            <person name="Guruge J."/>
            <person name="Turnbaugh P.J."/>
            <person name="Mahowald M."/>
            <person name="Liep D."/>
            <person name="Gordon J."/>
        </authorList>
    </citation>
    <scope>NUCLEOTIDE SEQUENCE [LARGE SCALE GENOMIC DNA]</scope>
    <source>
        <strain evidence="4 5">DSM 12042</strain>
    </source>
</reference>
<evidence type="ECO:0000256" key="1">
    <source>
        <dbReference type="ARBA" id="ARBA00001965"/>
    </source>
</evidence>
<dbReference type="GO" id="GO:0010181">
    <property type="term" value="F:FMN binding"/>
    <property type="evidence" value="ECO:0007669"/>
    <property type="project" value="InterPro"/>
</dbReference>
<dbReference type="Gene3D" id="2.20.28.10">
    <property type="match status" value="1"/>
</dbReference>
<dbReference type="GO" id="GO:0042602">
    <property type="term" value="F:riboflavin reductase (NADPH) activity"/>
    <property type="evidence" value="ECO:0007669"/>
    <property type="project" value="TreeGrafter"/>
</dbReference>
<dbReference type="Pfam" id="PF01613">
    <property type="entry name" value="Flavin_Reduct"/>
    <property type="match status" value="1"/>
</dbReference>
<accession>B9YDK8</accession>
<dbReference type="PANTHER" id="PTHR30466:SF1">
    <property type="entry name" value="FMN REDUCTASE (NADH) RUTF"/>
    <property type="match status" value="1"/>
</dbReference>
<dbReference type="GO" id="GO:0005506">
    <property type="term" value="F:iron ion binding"/>
    <property type="evidence" value="ECO:0007669"/>
    <property type="project" value="InterPro"/>
</dbReference>
<dbReference type="SMART" id="SM00903">
    <property type="entry name" value="Flavin_Reduct"/>
    <property type="match status" value="1"/>
</dbReference>
<protein>
    <submittedName>
        <fullName evidence="4">Rubredoxin</fullName>
    </submittedName>
</protein>
<dbReference type="eggNOG" id="COG1773">
    <property type="taxonomic scope" value="Bacteria"/>
</dbReference>
<dbReference type="InterPro" id="IPR050268">
    <property type="entry name" value="NADH-dep_flavin_reductase"/>
</dbReference>
<evidence type="ECO:0000313" key="5">
    <source>
        <dbReference type="Proteomes" id="UP000005950"/>
    </source>
</evidence>
<feature type="domain" description="Rubredoxin-like" evidence="3">
    <location>
        <begin position="187"/>
        <end position="223"/>
    </location>
</feature>
<gene>
    <name evidence="4" type="ORF">HOLDEFILI_03931</name>
</gene>
<dbReference type="STRING" id="545696.HOLDEFILI_03931"/>
<keyword evidence="2" id="KW-0560">Oxidoreductase</keyword>
<dbReference type="InterPro" id="IPR012349">
    <property type="entry name" value="Split_barrel_FMN-bd"/>
</dbReference>
<dbReference type="HOGENOM" id="CLU_059021_4_1_9"/>
<evidence type="ECO:0000313" key="4">
    <source>
        <dbReference type="EMBL" id="EEF65928.1"/>
    </source>
</evidence>
<comment type="caution">
    <text evidence="4">The sequence shown here is derived from an EMBL/GenBank/DDBJ whole genome shotgun (WGS) entry which is preliminary data.</text>
</comment>
<proteinExistence type="predicted"/>
<dbReference type="Proteomes" id="UP000005950">
    <property type="component" value="Unassembled WGS sequence"/>
</dbReference>
<dbReference type="Gene3D" id="2.30.110.10">
    <property type="entry name" value="Electron Transport, Fmn-binding Protein, Chain A"/>
    <property type="match status" value="1"/>
</dbReference>